<evidence type="ECO:0000256" key="1">
    <source>
        <dbReference type="SAM" id="Coils"/>
    </source>
</evidence>
<feature type="coiled-coil region" evidence="1">
    <location>
        <begin position="403"/>
        <end position="430"/>
    </location>
</feature>
<reference evidence="3" key="1">
    <citation type="journal article" date="2016" name="Nat. Genet.">
        <title>The genome sequences of Arachis duranensis and Arachis ipaensis, the diploid ancestors of cultivated peanut.</title>
        <authorList>
            <person name="Bertioli D.J."/>
            <person name="Cannon S.B."/>
            <person name="Froenicke L."/>
            <person name="Huang G."/>
            <person name="Farmer A.D."/>
            <person name="Cannon E.K."/>
            <person name="Liu X."/>
            <person name="Gao D."/>
            <person name="Clevenger J."/>
            <person name="Dash S."/>
            <person name="Ren L."/>
            <person name="Moretzsohn M.C."/>
            <person name="Shirasawa K."/>
            <person name="Huang W."/>
            <person name="Vidigal B."/>
            <person name="Abernathy B."/>
            <person name="Chu Y."/>
            <person name="Niederhuth C.E."/>
            <person name="Umale P."/>
            <person name="Araujo A.C."/>
            <person name="Kozik A."/>
            <person name="Kim K.D."/>
            <person name="Burow M.D."/>
            <person name="Varshney R.K."/>
            <person name="Wang X."/>
            <person name="Zhang X."/>
            <person name="Barkley N."/>
            <person name="Guimaraes P.M."/>
            <person name="Isobe S."/>
            <person name="Guo B."/>
            <person name="Liao B."/>
            <person name="Stalker H.T."/>
            <person name="Schmitz R.J."/>
            <person name="Scheffler B.E."/>
            <person name="Leal-Bertioli S.C."/>
            <person name="Xun X."/>
            <person name="Jackson S.A."/>
            <person name="Michelmore R."/>
            <person name="Ozias-Akins P."/>
        </authorList>
    </citation>
    <scope>NUCLEOTIDE SEQUENCE [LARGE SCALE GENOMIC DNA]</scope>
    <source>
        <strain evidence="3">cv. V14167</strain>
    </source>
</reference>
<organism evidence="3 4">
    <name type="scientific">Arachis duranensis</name>
    <name type="common">Wild peanut</name>
    <dbReference type="NCBI Taxonomy" id="130453"/>
    <lineage>
        <taxon>Eukaryota</taxon>
        <taxon>Viridiplantae</taxon>
        <taxon>Streptophyta</taxon>
        <taxon>Embryophyta</taxon>
        <taxon>Tracheophyta</taxon>
        <taxon>Spermatophyta</taxon>
        <taxon>Magnoliopsida</taxon>
        <taxon>eudicotyledons</taxon>
        <taxon>Gunneridae</taxon>
        <taxon>Pentapetalae</taxon>
        <taxon>rosids</taxon>
        <taxon>fabids</taxon>
        <taxon>Fabales</taxon>
        <taxon>Fabaceae</taxon>
        <taxon>Papilionoideae</taxon>
        <taxon>50 kb inversion clade</taxon>
        <taxon>dalbergioids sensu lato</taxon>
        <taxon>Dalbergieae</taxon>
        <taxon>Pterocarpus clade</taxon>
        <taxon>Arachis</taxon>
    </lineage>
</organism>
<protein>
    <submittedName>
        <fullName evidence="4">Uncharacterized protein LOC127741119</fullName>
    </submittedName>
</protein>
<name>A0A9C6WB90_ARADU</name>
<proteinExistence type="predicted"/>
<feature type="region of interest" description="Disordered" evidence="2">
    <location>
        <begin position="197"/>
        <end position="219"/>
    </location>
</feature>
<dbReference type="RefSeq" id="XP_052108707.1">
    <property type="nucleotide sequence ID" value="XM_052252747.1"/>
</dbReference>
<dbReference type="AlphaFoldDB" id="A0A9C6WB90"/>
<dbReference type="GeneID" id="127741119"/>
<accession>A0A9C6WB90</accession>
<feature type="coiled-coil region" evidence="1">
    <location>
        <begin position="333"/>
        <end position="360"/>
    </location>
</feature>
<keyword evidence="1" id="KW-0175">Coiled coil</keyword>
<dbReference type="Proteomes" id="UP000515211">
    <property type="component" value="Chromosome 8"/>
</dbReference>
<dbReference type="KEGG" id="adu:127741119"/>
<evidence type="ECO:0000313" key="4">
    <source>
        <dbReference type="RefSeq" id="XP_052108707.1"/>
    </source>
</evidence>
<evidence type="ECO:0000313" key="3">
    <source>
        <dbReference type="Proteomes" id="UP000515211"/>
    </source>
</evidence>
<evidence type="ECO:0000256" key="2">
    <source>
        <dbReference type="SAM" id="MobiDB-lite"/>
    </source>
</evidence>
<feature type="compositionally biased region" description="Low complexity" evidence="2">
    <location>
        <begin position="202"/>
        <end position="214"/>
    </location>
</feature>
<sequence length="473" mass="51919">MTEADLQRLRDQGAICGGGDAERQYELALPDADERVGYLNLDSPTVPDWKWVYESMFTRLSVRLPFSPFVQDLLSRCYVAPSQLHPNSWAAVWSFELREYFKVRPVQGHHPFWLTLEGEHRFPTYWNFGAGPSVLTKVTYDVLSPEDKDIASVLWHLFGERPLNPRDVMGDLEACRTYIVEMAGGLTSLSRLKAAMDQEEGSSASPANPASNPAVDSRAVSQEVVSSGVRVGARASPGPVSSPEVVVVTAVEASWKRKRPEEPSSETFREEGVVPTVMDRRFDASGFIDQHLMPGTEPFFYDCDVSFQAKSVYHALLRSAVIVRKAEPVMAQVDLLDKKLRHSQAEVAKLKELFEAAEVAREKAVKSSEEAGAEILRLSEVETSLLSQLSAERQRASDAGSQAAVILGELEVLKAKVAALKKEKAELLVDAKGAIVATEKTMRAQASVLAPGADVSVMGAFKTVRDGQIVDLA</sequence>
<reference evidence="4" key="2">
    <citation type="submission" date="2025-08" db="UniProtKB">
        <authorList>
            <consortium name="RefSeq"/>
        </authorList>
    </citation>
    <scope>IDENTIFICATION</scope>
    <source>
        <tissue evidence="4">Whole plant</tissue>
    </source>
</reference>
<gene>
    <name evidence="4" type="primary">LOC127741119</name>
</gene>
<keyword evidence="3" id="KW-1185">Reference proteome</keyword>